<evidence type="ECO:0000256" key="2">
    <source>
        <dbReference type="ARBA" id="ARBA00022603"/>
    </source>
</evidence>
<dbReference type="EMBL" id="SNRY01007563">
    <property type="protein sequence ID" value="KAA6310165.1"/>
    <property type="molecule type" value="Genomic_DNA"/>
</dbReference>
<dbReference type="AlphaFoldDB" id="A0A5J4PL29"/>
<comment type="catalytic activity">
    <reaction evidence="5">
        <text>a 2'-deoxyadenosine in DNA + S-adenosyl-L-methionine = an N(6)-methyl-2'-deoxyadenosine in DNA + S-adenosyl-L-homocysteine + H(+)</text>
        <dbReference type="Rhea" id="RHEA:15197"/>
        <dbReference type="Rhea" id="RHEA-COMP:12418"/>
        <dbReference type="Rhea" id="RHEA-COMP:12419"/>
        <dbReference type="ChEBI" id="CHEBI:15378"/>
        <dbReference type="ChEBI" id="CHEBI:57856"/>
        <dbReference type="ChEBI" id="CHEBI:59789"/>
        <dbReference type="ChEBI" id="CHEBI:90615"/>
        <dbReference type="ChEBI" id="CHEBI:90616"/>
        <dbReference type="EC" id="2.1.1.72"/>
    </reaction>
</comment>
<dbReference type="PROSITE" id="PS00092">
    <property type="entry name" value="N6_MTASE"/>
    <property type="match status" value="1"/>
</dbReference>
<protein>
    <recommendedName>
        <fullName evidence="1">site-specific DNA-methyltransferase (adenine-specific)</fullName>
        <ecNumber evidence="1">2.1.1.72</ecNumber>
    </recommendedName>
</protein>
<keyword evidence="3" id="KW-0808">Transferase</keyword>
<dbReference type="Pfam" id="PF07669">
    <property type="entry name" value="Eco57I"/>
    <property type="match status" value="1"/>
</dbReference>
<dbReference type="GO" id="GO:0003676">
    <property type="term" value="F:nucleic acid binding"/>
    <property type="evidence" value="ECO:0007669"/>
    <property type="project" value="InterPro"/>
</dbReference>
<gene>
    <name evidence="7" type="ORF">EZS27_038483</name>
</gene>
<feature type="non-terminal residue" evidence="7">
    <location>
        <position position="1"/>
    </location>
</feature>
<evidence type="ECO:0000259" key="6">
    <source>
        <dbReference type="Pfam" id="PF07669"/>
    </source>
</evidence>
<dbReference type="InterPro" id="IPR011639">
    <property type="entry name" value="MethylTrfase_TaqI-like_dom"/>
</dbReference>
<name>A0A5J4PL29_9ZZZZ</name>
<evidence type="ECO:0000256" key="5">
    <source>
        <dbReference type="ARBA" id="ARBA00047942"/>
    </source>
</evidence>
<dbReference type="SUPFAM" id="SSF53335">
    <property type="entry name" value="S-adenosyl-L-methionine-dependent methyltransferases"/>
    <property type="match status" value="1"/>
</dbReference>
<dbReference type="InterPro" id="IPR029063">
    <property type="entry name" value="SAM-dependent_MTases_sf"/>
</dbReference>
<sequence length="337" mass="39433">VNKYRNAHDKEEKRELERFISDIKGKLKTEIKKDDKNKTELIKWQKEYNDLNAPLLFELNAKEEKARQKKINEAQKMVSKYEAIIEDIKNNKIYQNAFEWRLEFPEILDEDGSFIGFDAIIGNPPYMQLQLMGEMADVYQRMDYQVYERMGDIYCLFYELGYNLLKPEGHLSFITSNKWMRAGYGAKMRKFFVEKTNPKLLIDFAGVKVFDEATVDVNIMTCQKASNQHKTETCQIKKDFNIEITKLSDYFNIHKIVSTFGESATTSFVILSDIEKRIKEKIEKVGTPLKDWDIQINYGIKTGYNEAFIIDGKTKDELIAKSSKNAEIIRPILRGRD</sequence>
<accession>A0A5J4PL29</accession>
<proteinExistence type="predicted"/>
<dbReference type="GO" id="GO:0009007">
    <property type="term" value="F:site-specific DNA-methyltransferase (adenine-specific) activity"/>
    <property type="evidence" value="ECO:0007669"/>
    <property type="project" value="UniProtKB-EC"/>
</dbReference>
<dbReference type="GO" id="GO:0006304">
    <property type="term" value="P:DNA modification"/>
    <property type="evidence" value="ECO:0007669"/>
    <property type="project" value="InterPro"/>
</dbReference>
<comment type="caution">
    <text evidence="7">The sequence shown here is derived from an EMBL/GenBank/DDBJ whole genome shotgun (WGS) entry which is preliminary data.</text>
</comment>
<keyword evidence="4" id="KW-0949">S-adenosyl-L-methionine</keyword>
<dbReference type="EC" id="2.1.1.72" evidence="1"/>
<dbReference type="PANTHER" id="PTHR33841:SF1">
    <property type="entry name" value="DNA METHYLTRANSFERASE A"/>
    <property type="match status" value="1"/>
</dbReference>
<evidence type="ECO:0000313" key="7">
    <source>
        <dbReference type="EMBL" id="KAA6310165.1"/>
    </source>
</evidence>
<dbReference type="PANTHER" id="PTHR33841">
    <property type="entry name" value="DNA METHYLTRANSFERASE YEEA-RELATED"/>
    <property type="match status" value="1"/>
</dbReference>
<feature type="domain" description="Type II methyltransferase M.TaqI-like" evidence="6">
    <location>
        <begin position="73"/>
        <end position="210"/>
    </location>
</feature>
<reference evidence="7" key="1">
    <citation type="submission" date="2019-03" db="EMBL/GenBank/DDBJ databases">
        <title>Single cell metagenomics reveals metabolic interactions within the superorganism composed of flagellate Streblomastix strix and complex community of Bacteroidetes bacteria on its surface.</title>
        <authorList>
            <person name="Treitli S.C."/>
            <person name="Kolisko M."/>
            <person name="Husnik F."/>
            <person name="Keeling P."/>
            <person name="Hampl V."/>
        </authorList>
    </citation>
    <scope>NUCLEOTIDE SEQUENCE</scope>
    <source>
        <strain evidence="7">STM</strain>
    </source>
</reference>
<dbReference type="Gene3D" id="3.40.50.150">
    <property type="entry name" value="Vaccinia Virus protein VP39"/>
    <property type="match status" value="1"/>
</dbReference>
<keyword evidence="2" id="KW-0489">Methyltransferase</keyword>
<feature type="non-terminal residue" evidence="7">
    <location>
        <position position="337"/>
    </location>
</feature>
<organism evidence="7">
    <name type="scientific">termite gut metagenome</name>
    <dbReference type="NCBI Taxonomy" id="433724"/>
    <lineage>
        <taxon>unclassified sequences</taxon>
        <taxon>metagenomes</taxon>
        <taxon>organismal metagenomes</taxon>
    </lineage>
</organism>
<evidence type="ECO:0000256" key="1">
    <source>
        <dbReference type="ARBA" id="ARBA00011900"/>
    </source>
</evidence>
<evidence type="ECO:0000256" key="3">
    <source>
        <dbReference type="ARBA" id="ARBA00022679"/>
    </source>
</evidence>
<dbReference type="GO" id="GO:0032259">
    <property type="term" value="P:methylation"/>
    <property type="evidence" value="ECO:0007669"/>
    <property type="project" value="UniProtKB-KW"/>
</dbReference>
<evidence type="ECO:0000256" key="4">
    <source>
        <dbReference type="ARBA" id="ARBA00022691"/>
    </source>
</evidence>
<dbReference type="InterPro" id="IPR050953">
    <property type="entry name" value="N4_N6_ade-DNA_methylase"/>
</dbReference>
<dbReference type="InterPro" id="IPR002052">
    <property type="entry name" value="DNA_methylase_N6_adenine_CS"/>
</dbReference>